<protein>
    <submittedName>
        <fullName evidence="2">Universal stress protein</fullName>
    </submittedName>
</protein>
<evidence type="ECO:0000313" key="3">
    <source>
        <dbReference type="Proteomes" id="UP001595799"/>
    </source>
</evidence>
<dbReference type="RefSeq" id="WP_382422296.1">
    <property type="nucleotide sequence ID" value="NZ_JBHSCW010000004.1"/>
</dbReference>
<dbReference type="InterPro" id="IPR006016">
    <property type="entry name" value="UspA"/>
</dbReference>
<evidence type="ECO:0000259" key="1">
    <source>
        <dbReference type="Pfam" id="PF00582"/>
    </source>
</evidence>
<dbReference type="SUPFAM" id="SSF52402">
    <property type="entry name" value="Adenine nucleotide alpha hydrolases-like"/>
    <property type="match status" value="1"/>
</dbReference>
<gene>
    <name evidence="2" type="ORF">ACFOW6_10400</name>
</gene>
<dbReference type="CDD" id="cd00293">
    <property type="entry name" value="USP-like"/>
    <property type="match status" value="1"/>
</dbReference>
<name>A0ABV8UKX3_9PROT</name>
<reference evidence="3" key="1">
    <citation type="journal article" date="2019" name="Int. J. Syst. Evol. Microbiol.">
        <title>The Global Catalogue of Microorganisms (GCM) 10K type strain sequencing project: providing services to taxonomists for standard genome sequencing and annotation.</title>
        <authorList>
            <consortium name="The Broad Institute Genomics Platform"/>
            <consortium name="The Broad Institute Genome Sequencing Center for Infectious Disease"/>
            <person name="Wu L."/>
            <person name="Ma J."/>
        </authorList>
    </citation>
    <scope>NUCLEOTIDE SEQUENCE [LARGE SCALE GENOMIC DNA]</scope>
    <source>
        <strain evidence="3">CECT 8472</strain>
    </source>
</reference>
<comment type="caution">
    <text evidence="2">The sequence shown here is derived from an EMBL/GenBank/DDBJ whole genome shotgun (WGS) entry which is preliminary data.</text>
</comment>
<accession>A0ABV8UKX3</accession>
<dbReference type="Gene3D" id="3.40.50.12370">
    <property type="match status" value="1"/>
</dbReference>
<dbReference type="EMBL" id="JBHSCW010000004">
    <property type="protein sequence ID" value="MFC4351952.1"/>
    <property type="molecule type" value="Genomic_DNA"/>
</dbReference>
<keyword evidence="3" id="KW-1185">Reference proteome</keyword>
<evidence type="ECO:0000313" key="2">
    <source>
        <dbReference type="EMBL" id="MFC4351952.1"/>
    </source>
</evidence>
<feature type="domain" description="UspA" evidence="1">
    <location>
        <begin position="26"/>
        <end position="163"/>
    </location>
</feature>
<dbReference type="Proteomes" id="UP001595799">
    <property type="component" value="Unassembled WGS sequence"/>
</dbReference>
<sequence>MTNDNEDNTEVTTSKDKQTEGNTERVMLVVVDESEELEVALRYACRRARHTGGRVALLYVLERSEFQTWLGVGELLAQEARSEAEQLLQRAAKRVTEMAGSMPILYLREGVTNDVLFKLLDEEDSISILVLGANTGPGGPGPLVSSLTGKFVGRLRVPVTIVPDRLTEEHIDAIS</sequence>
<dbReference type="Pfam" id="PF00582">
    <property type="entry name" value="Usp"/>
    <property type="match status" value="1"/>
</dbReference>
<organism evidence="2 3">
    <name type="scientific">Fodinicurvata halophila</name>
    <dbReference type="NCBI Taxonomy" id="1419723"/>
    <lineage>
        <taxon>Bacteria</taxon>
        <taxon>Pseudomonadati</taxon>
        <taxon>Pseudomonadota</taxon>
        <taxon>Alphaproteobacteria</taxon>
        <taxon>Rhodospirillales</taxon>
        <taxon>Rhodovibrionaceae</taxon>
        <taxon>Fodinicurvata</taxon>
    </lineage>
</organism>
<proteinExistence type="predicted"/>